<sequence length="203" mass="21206">MIRHLTDRLLDAIDLLRSVAPAQWCARLGALACQFAAALLVACEATSNFAAPLTMGLILPFIALAVLNLLQLAQPGSEAGLLTFAAWLFALWASPPLSIAASIGLAASLLASHSLWAIAARSPAHAHASGRAVRRVLGTLALVFGLATALVVFALVPLLFMPQGAIPSVIILVAILVVFGALAWLLLPHKDEEESQSPVSGKR</sequence>
<dbReference type="RefSeq" id="WP_065247996.1">
    <property type="nucleotide sequence ID" value="NZ_CP012117.1"/>
</dbReference>
<name>A0A1B0ZIW9_9MICO</name>
<keyword evidence="1" id="KW-1133">Transmembrane helix</keyword>
<dbReference type="AlphaFoldDB" id="A0A1B0ZIW9"/>
<feature type="transmembrane region" description="Helical" evidence="1">
    <location>
        <begin position="24"/>
        <end position="43"/>
    </location>
</feature>
<evidence type="ECO:0000256" key="1">
    <source>
        <dbReference type="SAM" id="Phobius"/>
    </source>
</evidence>
<feature type="transmembrane region" description="Helical" evidence="1">
    <location>
        <begin position="140"/>
        <end position="160"/>
    </location>
</feature>
<gene>
    <name evidence="2" type="ORF">DAD186_13230</name>
</gene>
<protein>
    <submittedName>
        <fullName evidence="2">Uncharacterized protein</fullName>
    </submittedName>
</protein>
<feature type="transmembrane region" description="Helical" evidence="1">
    <location>
        <begin position="49"/>
        <end position="70"/>
    </location>
</feature>
<keyword evidence="1" id="KW-0812">Transmembrane</keyword>
<accession>A0A1B0ZIW9</accession>
<dbReference type="KEGG" id="dva:DAD186_13230"/>
<feature type="transmembrane region" description="Helical" evidence="1">
    <location>
        <begin position="99"/>
        <end position="119"/>
    </location>
</feature>
<evidence type="ECO:0000313" key="2">
    <source>
        <dbReference type="EMBL" id="ANP27873.1"/>
    </source>
</evidence>
<feature type="transmembrane region" description="Helical" evidence="1">
    <location>
        <begin position="166"/>
        <end position="187"/>
    </location>
</feature>
<organism evidence="2 3">
    <name type="scientific">Dermabacter vaginalis</name>
    <dbReference type="NCBI Taxonomy" id="1630135"/>
    <lineage>
        <taxon>Bacteria</taxon>
        <taxon>Bacillati</taxon>
        <taxon>Actinomycetota</taxon>
        <taxon>Actinomycetes</taxon>
        <taxon>Micrococcales</taxon>
        <taxon>Dermabacteraceae</taxon>
        <taxon>Dermabacter</taxon>
    </lineage>
</organism>
<keyword evidence="1" id="KW-0472">Membrane</keyword>
<reference evidence="2 3" key="1">
    <citation type="submission" date="2015-06" db="EMBL/GenBank/DDBJ databases">
        <title>Investigation of pathophysiology for high-risk pregnancy and development of treatment modality based on it.</title>
        <authorList>
            <person name="Kim B.-C."/>
            <person name="Lim S."/>
        </authorList>
    </citation>
    <scope>NUCLEOTIDE SEQUENCE [LARGE SCALE GENOMIC DNA]</scope>
    <source>
        <strain evidence="2 3">AD1-86</strain>
    </source>
</reference>
<dbReference type="EMBL" id="CP012117">
    <property type="protein sequence ID" value="ANP27873.1"/>
    <property type="molecule type" value="Genomic_DNA"/>
</dbReference>
<dbReference type="Proteomes" id="UP000092596">
    <property type="component" value="Chromosome"/>
</dbReference>
<dbReference type="STRING" id="1630135.DAD186_13230"/>
<evidence type="ECO:0000313" key="3">
    <source>
        <dbReference type="Proteomes" id="UP000092596"/>
    </source>
</evidence>
<proteinExistence type="predicted"/>